<evidence type="ECO:0000256" key="2">
    <source>
        <dbReference type="ARBA" id="ARBA00022490"/>
    </source>
</evidence>
<dbReference type="PANTHER" id="PTHR46227:SF2">
    <property type="entry name" value="FI03335P"/>
    <property type="match status" value="1"/>
</dbReference>
<feature type="compositionally biased region" description="Polar residues" evidence="4">
    <location>
        <begin position="378"/>
        <end position="389"/>
    </location>
</feature>
<name>A0A0N5AVQ6_9BILA</name>
<dbReference type="SMART" id="SM00228">
    <property type="entry name" value="PDZ"/>
    <property type="match status" value="4"/>
</dbReference>
<feature type="region of interest" description="Disordered" evidence="4">
    <location>
        <begin position="376"/>
        <end position="422"/>
    </location>
</feature>
<evidence type="ECO:0000259" key="5">
    <source>
        <dbReference type="PROSITE" id="PS50106"/>
    </source>
</evidence>
<proteinExistence type="predicted"/>
<evidence type="ECO:0000313" key="7">
    <source>
        <dbReference type="WBParaSite" id="SMUV_0000898101-mRNA-1"/>
    </source>
</evidence>
<protein>
    <submittedName>
        <fullName evidence="7">PDZ domain-containing protein</fullName>
    </submittedName>
</protein>
<keyword evidence="6" id="KW-1185">Reference proteome</keyword>
<evidence type="ECO:0000256" key="3">
    <source>
        <dbReference type="ARBA" id="ARBA00022737"/>
    </source>
</evidence>
<dbReference type="PROSITE" id="PS50106">
    <property type="entry name" value="PDZ"/>
    <property type="match status" value="4"/>
</dbReference>
<reference evidence="7" key="1">
    <citation type="submission" date="2017-02" db="UniProtKB">
        <authorList>
            <consortium name="WormBaseParasite"/>
        </authorList>
    </citation>
    <scope>IDENTIFICATION</scope>
</reference>
<feature type="domain" description="PDZ" evidence="5">
    <location>
        <begin position="221"/>
        <end position="305"/>
    </location>
</feature>
<feature type="domain" description="PDZ" evidence="5">
    <location>
        <begin position="123"/>
        <end position="207"/>
    </location>
</feature>
<dbReference type="STRING" id="451379.A0A0N5AVQ6"/>
<feature type="region of interest" description="Disordered" evidence="4">
    <location>
        <begin position="601"/>
        <end position="622"/>
    </location>
</feature>
<organism evidence="6 7">
    <name type="scientific">Syphacia muris</name>
    <dbReference type="NCBI Taxonomy" id="451379"/>
    <lineage>
        <taxon>Eukaryota</taxon>
        <taxon>Metazoa</taxon>
        <taxon>Ecdysozoa</taxon>
        <taxon>Nematoda</taxon>
        <taxon>Chromadorea</taxon>
        <taxon>Rhabditida</taxon>
        <taxon>Spirurina</taxon>
        <taxon>Oxyuridomorpha</taxon>
        <taxon>Oxyuroidea</taxon>
        <taxon>Oxyuridae</taxon>
        <taxon>Syphacia</taxon>
    </lineage>
</organism>
<keyword evidence="2" id="KW-0963">Cytoplasm</keyword>
<evidence type="ECO:0000256" key="1">
    <source>
        <dbReference type="ARBA" id="ARBA00004496"/>
    </source>
</evidence>
<feature type="domain" description="PDZ" evidence="5">
    <location>
        <begin position="20"/>
        <end position="111"/>
    </location>
</feature>
<comment type="subcellular location">
    <subcellularLocation>
        <location evidence="1">Cytoplasm</location>
    </subcellularLocation>
</comment>
<evidence type="ECO:0000256" key="4">
    <source>
        <dbReference type="SAM" id="MobiDB-lite"/>
    </source>
</evidence>
<dbReference type="AlphaFoldDB" id="A0A0N5AVQ6"/>
<evidence type="ECO:0000313" key="6">
    <source>
        <dbReference type="Proteomes" id="UP000046393"/>
    </source>
</evidence>
<dbReference type="Pfam" id="PF17820">
    <property type="entry name" value="PDZ_6"/>
    <property type="match status" value="1"/>
</dbReference>
<feature type="compositionally biased region" description="Polar residues" evidence="4">
    <location>
        <begin position="402"/>
        <end position="422"/>
    </location>
</feature>
<dbReference type="InterPro" id="IPR041489">
    <property type="entry name" value="PDZ_6"/>
</dbReference>
<keyword evidence="3" id="KW-0677">Repeat</keyword>
<sequence length="799" mass="86614">MHGSLTTVPNGEICYTETMKVVLNSYAKGVYGFALNKQQNLRRGIDDCQQRSLFISYIEKGSPAERSGVLQVGDRILAIDDWCTANGSVDEANKRIRQSSGPLTLTVEFDVIESVIPANGILNVKLAKRGNNLGIIVRCDGEGKKGEPVVISDIRTGSVAHRCGSIQVGDHVLAIDNFPLNCCTVEEAMRLLKRSGEVVKLRIRKTSTTVPDESDSFQKVVYSIELNRKGKPVGITIASSGKIGDPVIISQLAPNGLAERTGAFRVGDQILAINGESIEGKKVSDAIRLLQQNADLVTIKICRALEPATATYTAFYNSTTLCAGNQRFRHSHSTAPSDSFSEVSEKMGTPIQSIDSAVESLEDSPQQNSNNSVVLQQRIASNDQQQIRYRSTADDRTEWRSSNDFTNGPTQSPLSSYGQPLSEITSSHTFHTSNQAPESYGWDSGLSSTTDNNATTDCCLCQKSSTSTDTEDWVKILEALETVGEAEMLQKLEDSIMGGNVPMCKHSHNCSMLSNQPSTSISHSQISGDLQSSAAVASHHQQQWSSLSSSAANTILRQPIISSSCSKILRCQAPNPLTKVHDVLSPDRIDGIIVHSTEPAVSHGISNVPPSMPPPKPPRYEPTESTNILETFKSSNFKSDGGLSYMTSPLQCQSKDADRSIQPMTSLVLHELCPKIQPTSPQQSRVKGTTHRVTLQKDSNTDSFGFSISDGVGDNTGVYINTVMSGGPADKSGNIFPYDRILQVNETSLEYLDCDIAVPLLNVDKIDLVLYREAPTALNTCSNFANNTVSARQLKDSSV</sequence>
<dbReference type="GO" id="GO:0005737">
    <property type="term" value="C:cytoplasm"/>
    <property type="evidence" value="ECO:0007669"/>
    <property type="project" value="UniProtKB-SubCell"/>
</dbReference>
<dbReference type="InterPro" id="IPR001478">
    <property type="entry name" value="PDZ"/>
</dbReference>
<feature type="domain" description="PDZ" evidence="5">
    <location>
        <begin position="692"/>
        <end position="761"/>
    </location>
</feature>
<dbReference type="Pfam" id="PF00595">
    <property type="entry name" value="PDZ"/>
    <property type="match status" value="3"/>
</dbReference>
<dbReference type="SUPFAM" id="SSF50156">
    <property type="entry name" value="PDZ domain-like"/>
    <property type="match status" value="4"/>
</dbReference>
<dbReference type="WBParaSite" id="SMUV_0000898101-mRNA-1">
    <property type="protein sequence ID" value="SMUV_0000898101-mRNA-1"/>
    <property type="gene ID" value="SMUV_0000898101"/>
</dbReference>
<dbReference type="Gene3D" id="2.30.42.10">
    <property type="match status" value="4"/>
</dbReference>
<dbReference type="InterPro" id="IPR036034">
    <property type="entry name" value="PDZ_sf"/>
</dbReference>
<dbReference type="GO" id="GO:0098887">
    <property type="term" value="P:neurotransmitter receptor transport, endosome to postsynaptic membrane"/>
    <property type="evidence" value="ECO:0007669"/>
    <property type="project" value="TreeGrafter"/>
</dbReference>
<accession>A0A0N5AVQ6</accession>
<feature type="compositionally biased region" description="Basic and acidic residues" evidence="4">
    <location>
        <begin position="391"/>
        <end position="401"/>
    </location>
</feature>
<dbReference type="PANTHER" id="PTHR46227">
    <property type="entry name" value="GLUTAMATE RECEPTOR-INTERACTING PROTEIN GRIP"/>
    <property type="match status" value="1"/>
</dbReference>
<dbReference type="InterPro" id="IPR043545">
    <property type="entry name" value="GRIP1/2"/>
</dbReference>
<dbReference type="Proteomes" id="UP000046393">
    <property type="component" value="Unplaced"/>
</dbReference>